<proteinExistence type="inferred from homology"/>
<keyword evidence="6" id="KW-0931">ER-Golgi transport</keyword>
<keyword evidence="2 6" id="KW-0963">Cytoplasm</keyword>
<reference evidence="9" key="1">
    <citation type="submission" date="2025-08" db="UniProtKB">
        <authorList>
            <consortium name="Ensembl"/>
        </authorList>
    </citation>
    <scope>IDENTIFICATION</scope>
</reference>
<feature type="compositionally biased region" description="Low complexity" evidence="7">
    <location>
        <begin position="87"/>
        <end position="97"/>
    </location>
</feature>
<evidence type="ECO:0000313" key="10">
    <source>
        <dbReference type="Proteomes" id="UP000694424"/>
    </source>
</evidence>
<organism evidence="9 10">
    <name type="scientific">Apteryx owenii</name>
    <name type="common">Little spotted kiwi</name>
    <dbReference type="NCBI Taxonomy" id="8824"/>
    <lineage>
        <taxon>Eukaryota</taxon>
        <taxon>Metazoa</taxon>
        <taxon>Chordata</taxon>
        <taxon>Craniata</taxon>
        <taxon>Vertebrata</taxon>
        <taxon>Euteleostomi</taxon>
        <taxon>Archelosauria</taxon>
        <taxon>Archosauria</taxon>
        <taxon>Dinosauria</taxon>
        <taxon>Saurischia</taxon>
        <taxon>Theropoda</taxon>
        <taxon>Coelurosauria</taxon>
        <taxon>Aves</taxon>
        <taxon>Palaeognathae</taxon>
        <taxon>Apterygiformes</taxon>
        <taxon>Apterygidae</taxon>
        <taxon>Apteryx</taxon>
    </lineage>
</organism>
<keyword evidence="3 6" id="KW-0653">Protein transport</keyword>
<dbReference type="GO" id="GO:0006886">
    <property type="term" value="P:intracellular protein transport"/>
    <property type="evidence" value="ECO:0007669"/>
    <property type="project" value="TreeGrafter"/>
</dbReference>
<keyword evidence="4 6" id="KW-0472">Membrane</keyword>
<accession>A0A8B9SAJ5</accession>
<dbReference type="PANTHER" id="PTHR11043">
    <property type="entry name" value="ZETA-COAT PROTEIN"/>
    <property type="match status" value="1"/>
</dbReference>
<evidence type="ECO:0000256" key="3">
    <source>
        <dbReference type="ARBA" id="ARBA00022927"/>
    </source>
</evidence>
<dbReference type="Gene3D" id="3.30.450.60">
    <property type="match status" value="1"/>
</dbReference>
<dbReference type="GO" id="GO:0006890">
    <property type="term" value="P:retrograde vesicle-mediated transport, Golgi to endoplasmic reticulum"/>
    <property type="evidence" value="ECO:0007669"/>
    <property type="project" value="UniProtKB-UniRule"/>
</dbReference>
<dbReference type="Proteomes" id="UP000694424">
    <property type="component" value="Unplaced"/>
</dbReference>
<dbReference type="GO" id="GO:0006891">
    <property type="term" value="P:intra-Golgi vesicle-mediated transport"/>
    <property type="evidence" value="ECO:0007669"/>
    <property type="project" value="TreeGrafter"/>
</dbReference>
<name>A0A8B9SAJ5_APTOW</name>
<dbReference type="SUPFAM" id="SSF64356">
    <property type="entry name" value="SNARE-like"/>
    <property type="match status" value="1"/>
</dbReference>
<protein>
    <recommendedName>
        <fullName evidence="6">Coatomer subunit zeta</fullName>
    </recommendedName>
</protein>
<evidence type="ECO:0000256" key="5">
    <source>
        <dbReference type="ARBA" id="ARBA00045555"/>
    </source>
</evidence>
<sequence length="97" mass="10918">MSMLIPCLCPHEPSLYAVKAVVILDNDGDRLFAKYYDDTYPSAKEQKAFEKNIFNKTHRTDSRCRRVPRRVPPPGARSPCSKVSPWSTRAASTSTST</sequence>
<dbReference type="Ensembl" id="ENSAOWT00000021742.1">
    <property type="protein sequence ID" value="ENSAOWP00000019180.1"/>
    <property type="gene ID" value="ENSAOWG00000013034.1"/>
</dbReference>
<dbReference type="PANTHER" id="PTHR11043:SF2">
    <property type="entry name" value="COATOMER SUBUNIT ZETA-1"/>
    <property type="match status" value="1"/>
</dbReference>
<keyword evidence="6" id="KW-0968">Cytoplasmic vesicle</keyword>
<dbReference type="Pfam" id="PF01217">
    <property type="entry name" value="Clat_adaptor_s"/>
    <property type="match status" value="1"/>
</dbReference>
<evidence type="ECO:0000256" key="6">
    <source>
        <dbReference type="RuleBase" id="RU366053"/>
    </source>
</evidence>
<feature type="domain" description="AP complex mu/sigma subunit" evidence="8">
    <location>
        <begin position="18"/>
        <end position="63"/>
    </location>
</feature>
<evidence type="ECO:0000256" key="1">
    <source>
        <dbReference type="ARBA" id="ARBA00006972"/>
    </source>
</evidence>
<dbReference type="AlphaFoldDB" id="A0A8B9SAJ5"/>
<keyword evidence="10" id="KW-1185">Reference proteome</keyword>
<evidence type="ECO:0000259" key="8">
    <source>
        <dbReference type="Pfam" id="PF01217"/>
    </source>
</evidence>
<dbReference type="GO" id="GO:0030126">
    <property type="term" value="C:COPI vesicle coat"/>
    <property type="evidence" value="ECO:0007669"/>
    <property type="project" value="UniProtKB-UniRule"/>
</dbReference>
<comment type="subcellular location">
    <subcellularLocation>
        <location evidence="6">Cytoplasm</location>
    </subcellularLocation>
    <subcellularLocation>
        <location evidence="6">Golgi apparatus membrane</location>
        <topology evidence="6">Peripheral membrane protein</topology>
        <orientation evidence="6">Cytoplasmic side</orientation>
    </subcellularLocation>
    <subcellularLocation>
        <location evidence="6">Cytoplasmic vesicle</location>
        <location evidence="6">COPI-coated vesicle membrane</location>
        <topology evidence="6">Peripheral membrane protein</topology>
        <orientation evidence="6">Cytoplasmic side</orientation>
    </subcellularLocation>
</comment>
<evidence type="ECO:0000256" key="2">
    <source>
        <dbReference type="ARBA" id="ARBA00022490"/>
    </source>
</evidence>
<dbReference type="InterPro" id="IPR011012">
    <property type="entry name" value="Longin-like_dom_sf"/>
</dbReference>
<feature type="region of interest" description="Disordered" evidence="7">
    <location>
        <begin position="60"/>
        <end position="97"/>
    </location>
</feature>
<keyword evidence="6" id="KW-0333">Golgi apparatus</keyword>
<evidence type="ECO:0000256" key="4">
    <source>
        <dbReference type="ARBA" id="ARBA00023136"/>
    </source>
</evidence>
<evidence type="ECO:0000256" key="7">
    <source>
        <dbReference type="SAM" id="MobiDB-lite"/>
    </source>
</evidence>
<reference evidence="9" key="2">
    <citation type="submission" date="2025-09" db="UniProtKB">
        <authorList>
            <consortium name="Ensembl"/>
        </authorList>
    </citation>
    <scope>IDENTIFICATION</scope>
</reference>
<dbReference type="GO" id="GO:0000139">
    <property type="term" value="C:Golgi membrane"/>
    <property type="evidence" value="ECO:0007669"/>
    <property type="project" value="UniProtKB-SubCell"/>
</dbReference>
<dbReference type="InterPro" id="IPR022775">
    <property type="entry name" value="AP_mu_sigma_su"/>
</dbReference>
<comment type="similarity">
    <text evidence="1 6">Belongs to the adaptor complexes small subunit family.</text>
</comment>
<dbReference type="InterPro" id="IPR039652">
    <property type="entry name" value="Coatomer_zeta"/>
</dbReference>
<comment type="function">
    <text evidence="5">The coatomer is a cytosolic protein complex that binds to dilysine motifs and reversibly associates with Golgi non-clathrin-coated vesicles, which further mediate biosynthetic protein transport from the ER, via the Golgi up to the trans Golgi network. Coatomer complex is required for budding from Golgi membranes, and is essential for the retrograde Golgi-to-ER transport of dilysine-tagged proteins. The zeta subunit may be involved in regulating the coat assembly and, hence, the rate of biosynthetic protein transport due to its association-dissociation properties with the coatomer complex.</text>
</comment>
<evidence type="ECO:0000313" key="9">
    <source>
        <dbReference type="Ensembl" id="ENSAOWP00000019180.1"/>
    </source>
</evidence>
<keyword evidence="6" id="KW-0813">Transport</keyword>
<comment type="subunit">
    <text evidence="6">Oligomeric complex that consists of at least the alpha, beta, beta', gamma, delta, epsilon and zeta subunits.</text>
</comment>